<proteinExistence type="predicted"/>
<keyword evidence="2" id="KW-1185">Reference proteome</keyword>
<evidence type="ECO:0000313" key="2">
    <source>
        <dbReference type="Proteomes" id="UP000824120"/>
    </source>
</evidence>
<dbReference type="AlphaFoldDB" id="A0A9J5VZE0"/>
<dbReference type="OrthoDB" id="1750433at2759"/>
<organism evidence="1 2">
    <name type="scientific">Solanum commersonii</name>
    <name type="common">Commerson's wild potato</name>
    <name type="synonym">Commerson's nightshade</name>
    <dbReference type="NCBI Taxonomy" id="4109"/>
    <lineage>
        <taxon>Eukaryota</taxon>
        <taxon>Viridiplantae</taxon>
        <taxon>Streptophyta</taxon>
        <taxon>Embryophyta</taxon>
        <taxon>Tracheophyta</taxon>
        <taxon>Spermatophyta</taxon>
        <taxon>Magnoliopsida</taxon>
        <taxon>eudicotyledons</taxon>
        <taxon>Gunneridae</taxon>
        <taxon>Pentapetalae</taxon>
        <taxon>asterids</taxon>
        <taxon>lamiids</taxon>
        <taxon>Solanales</taxon>
        <taxon>Solanaceae</taxon>
        <taxon>Solanoideae</taxon>
        <taxon>Solaneae</taxon>
        <taxon>Solanum</taxon>
    </lineage>
</organism>
<name>A0A9J5VZE0_SOLCO</name>
<gene>
    <name evidence="1" type="ORF">H5410_064424</name>
</gene>
<reference evidence="1" key="1">
    <citation type="submission" date="2020-09" db="EMBL/GenBank/DDBJ databases">
        <title>De no assembly of potato wild relative species, Solanum commersonii.</title>
        <authorList>
            <person name="Cho K."/>
        </authorList>
    </citation>
    <scope>NUCLEOTIDE SEQUENCE</scope>
    <source>
        <strain evidence="1">LZ3.2</strain>
        <tissue evidence="1">Leaf</tissue>
    </source>
</reference>
<evidence type="ECO:0000313" key="1">
    <source>
        <dbReference type="EMBL" id="KAG5568563.1"/>
    </source>
</evidence>
<protein>
    <submittedName>
        <fullName evidence="1">Uncharacterized protein</fullName>
    </submittedName>
</protein>
<comment type="caution">
    <text evidence="1">The sequence shown here is derived from an EMBL/GenBank/DDBJ whole genome shotgun (WGS) entry which is preliminary data.</text>
</comment>
<dbReference type="EMBL" id="JACXVP010000090">
    <property type="protein sequence ID" value="KAG5568563.1"/>
    <property type="molecule type" value="Genomic_DNA"/>
</dbReference>
<sequence length="183" mass="20794">MKMPSIVFPNDLGLFTFLDLINKVLQITGWHTKLLNYGGRAILVKHCCPKTDPEHHGALLWGWRNEKKNTTRASWKNLSFPMMRGAGMRNLKDPSIVKGLILLVKMGYGESLTWKHMMHNKHKIEEHIHWKLNSCNCSFGGTIGLESDLSAHQSTGKNVFNRIIRRILARGTMELEHAPATSP</sequence>
<dbReference type="Proteomes" id="UP000824120">
    <property type="component" value="Unassembled WGS sequence"/>
</dbReference>
<accession>A0A9J5VZE0</accession>